<name>A0AAN9EV32_CROPI</name>
<organism evidence="1 2">
    <name type="scientific">Crotalaria pallida</name>
    <name type="common">Smooth rattlebox</name>
    <name type="synonym">Crotalaria striata</name>
    <dbReference type="NCBI Taxonomy" id="3830"/>
    <lineage>
        <taxon>Eukaryota</taxon>
        <taxon>Viridiplantae</taxon>
        <taxon>Streptophyta</taxon>
        <taxon>Embryophyta</taxon>
        <taxon>Tracheophyta</taxon>
        <taxon>Spermatophyta</taxon>
        <taxon>Magnoliopsida</taxon>
        <taxon>eudicotyledons</taxon>
        <taxon>Gunneridae</taxon>
        <taxon>Pentapetalae</taxon>
        <taxon>rosids</taxon>
        <taxon>fabids</taxon>
        <taxon>Fabales</taxon>
        <taxon>Fabaceae</taxon>
        <taxon>Papilionoideae</taxon>
        <taxon>50 kb inversion clade</taxon>
        <taxon>genistoids sensu lato</taxon>
        <taxon>core genistoids</taxon>
        <taxon>Crotalarieae</taxon>
        <taxon>Crotalaria</taxon>
    </lineage>
</organism>
<comment type="caution">
    <text evidence="1">The sequence shown here is derived from an EMBL/GenBank/DDBJ whole genome shotgun (WGS) entry which is preliminary data.</text>
</comment>
<gene>
    <name evidence="1" type="ORF">RIF29_26467</name>
</gene>
<protein>
    <submittedName>
        <fullName evidence="1">Uncharacterized protein</fullName>
    </submittedName>
</protein>
<evidence type="ECO:0000313" key="1">
    <source>
        <dbReference type="EMBL" id="KAK7260433.1"/>
    </source>
</evidence>
<accession>A0AAN9EV32</accession>
<dbReference type="Proteomes" id="UP001372338">
    <property type="component" value="Unassembled WGS sequence"/>
</dbReference>
<reference evidence="1 2" key="1">
    <citation type="submission" date="2024-01" db="EMBL/GenBank/DDBJ databases">
        <title>The genomes of 5 underutilized Papilionoideae crops provide insights into root nodulation and disease resistanc.</title>
        <authorList>
            <person name="Yuan L."/>
        </authorList>
    </citation>
    <scope>NUCLEOTIDE SEQUENCE [LARGE SCALE GENOMIC DNA]</scope>
    <source>
        <strain evidence="1">ZHUSHIDOU_FW_LH</strain>
        <tissue evidence="1">Leaf</tissue>
    </source>
</reference>
<keyword evidence="2" id="KW-1185">Reference proteome</keyword>
<sequence>MSAPPSSLAYSLSVVHRLTLHFLRYPSSSIFFLYSRLAPPLHRFQVASRLRHFQAASTFQPRRAIDLVPPHRRCTCSSQCRYIDR</sequence>
<dbReference type="AlphaFoldDB" id="A0AAN9EV32"/>
<evidence type="ECO:0000313" key="2">
    <source>
        <dbReference type="Proteomes" id="UP001372338"/>
    </source>
</evidence>
<proteinExistence type="predicted"/>
<dbReference type="EMBL" id="JAYWIO010000005">
    <property type="protein sequence ID" value="KAK7260433.1"/>
    <property type="molecule type" value="Genomic_DNA"/>
</dbReference>